<dbReference type="GO" id="GO:0010124">
    <property type="term" value="P:phenylacetate catabolic process"/>
    <property type="evidence" value="ECO:0007669"/>
    <property type="project" value="UniProtKB-UniRule"/>
</dbReference>
<dbReference type="Proteomes" id="UP000191112">
    <property type="component" value="Unassembled WGS sequence"/>
</dbReference>
<evidence type="ECO:0000256" key="3">
    <source>
        <dbReference type="ARBA" id="ARBA00022741"/>
    </source>
</evidence>
<dbReference type="UniPathway" id="UPA00930"/>
<evidence type="ECO:0000256" key="5">
    <source>
        <dbReference type="ARBA" id="ARBA00061566"/>
    </source>
</evidence>
<dbReference type="FunFam" id="3.40.50.12780:FF:000016">
    <property type="entry name" value="Phenylacetate-coenzyme A ligase"/>
    <property type="match status" value="1"/>
</dbReference>
<keyword evidence="13" id="KW-1185">Reference proteome</keyword>
<feature type="domain" description="AMP-dependent synthetase/ligase" evidence="10">
    <location>
        <begin position="79"/>
        <end position="286"/>
    </location>
</feature>
<evidence type="ECO:0000256" key="9">
    <source>
        <dbReference type="PIRNR" id="PIRNR006444"/>
    </source>
</evidence>
<dbReference type="EC" id="6.2.1.30" evidence="6 9"/>
<dbReference type="PANTHER" id="PTHR43439">
    <property type="entry name" value="PHENYLACETATE-COENZYME A LIGASE"/>
    <property type="match status" value="1"/>
</dbReference>
<sequence>MIFNPNAETLAKDKLRALQTESLQNIIQYVYSNVEFYKSKYDALGIDISGIKSLEDLQKLPFTKKHDLRDNYPFGLFAVPQEKVARLHCSSGTTGKPTVVGYTKNDIELFSEVVARSLAAAGCKAGMKLQNAYGYGLFTGGLGLHYGAEKLGMNVIPISGGGTERQIMLLQDFQPEAIAATPSYLLSIIEEIERRNIDINTLNLKYAILGSEPWSESLRKRIETGLNVKATNIYGLSEIIGPGVAQESVDERGTGSYIWEDLFYPEIVDEKTGEPVAEGEYGVLVLTTLTKEAMPIIRYWTGDITNLTYEHSKSRTLVKMGPIVGRADDMMIIRGVNFFHTQIADVLEAYDFASANYQIELTRKSAMDIVKVSVEIEDAFLKSCDISKISDENKSSSEQLLQVRKTLEKKIKDCIGLSMEVCLCNIGDLPRSEGGKLNRIIDNRNI</sequence>
<dbReference type="STRING" id="619805.SAMN05660477_01453"/>
<dbReference type="SUPFAM" id="SSF56801">
    <property type="entry name" value="Acetyl-CoA synthetase-like"/>
    <property type="match status" value="1"/>
</dbReference>
<dbReference type="InterPro" id="IPR000873">
    <property type="entry name" value="AMP-dep_synth/lig_dom"/>
</dbReference>
<keyword evidence="2 9" id="KW-0436">Ligase</keyword>
<dbReference type="InterPro" id="IPR028154">
    <property type="entry name" value="AMP-dep_Lig_C"/>
</dbReference>
<feature type="domain" description="AMP-dependent ligase C-terminal" evidence="11">
    <location>
        <begin position="335"/>
        <end position="444"/>
    </location>
</feature>
<dbReference type="InterPro" id="IPR045851">
    <property type="entry name" value="AMP-bd_C_sf"/>
</dbReference>
<evidence type="ECO:0000256" key="8">
    <source>
        <dbReference type="ARBA" id="ARBA00075111"/>
    </source>
</evidence>
<name>A0A1T5EIT0_9FLAO</name>
<dbReference type="CDD" id="cd05913">
    <property type="entry name" value="PaaK"/>
    <property type="match status" value="1"/>
</dbReference>
<evidence type="ECO:0000259" key="11">
    <source>
        <dbReference type="Pfam" id="PF14535"/>
    </source>
</evidence>
<dbReference type="AlphaFoldDB" id="A0A1T5EIT0"/>
<comment type="similarity">
    <text evidence="5 9">Belongs to the phenylacetyl-CoA ligase family.</text>
</comment>
<evidence type="ECO:0000313" key="12">
    <source>
        <dbReference type="EMBL" id="SKB83942.1"/>
    </source>
</evidence>
<dbReference type="PANTHER" id="PTHR43439:SF1">
    <property type="entry name" value="PHENYLACETATE-COENZYME A LIGASE"/>
    <property type="match status" value="1"/>
</dbReference>
<comment type="function">
    <text evidence="9">Catalyzes the activation of phenylacetic acid (PA) to phenylacetyl-CoA (PA-CoA).</text>
</comment>
<evidence type="ECO:0000256" key="4">
    <source>
        <dbReference type="ARBA" id="ARBA00060591"/>
    </source>
</evidence>
<protein>
    <recommendedName>
        <fullName evidence="7 9">Phenylacetate-coenzyme A ligase</fullName>
        <ecNumber evidence="6 9">6.2.1.30</ecNumber>
    </recommendedName>
    <alternativeName>
        <fullName evidence="8 9">Phenylacetyl-CoA ligase</fullName>
    </alternativeName>
</protein>
<dbReference type="OrthoDB" id="580775at2"/>
<dbReference type="EMBL" id="FUYZ01000003">
    <property type="protein sequence ID" value="SKB83942.1"/>
    <property type="molecule type" value="Genomic_DNA"/>
</dbReference>
<comment type="pathway">
    <text evidence="4 9">Aromatic compound metabolism; phenylacetate degradation.</text>
</comment>
<dbReference type="Pfam" id="PF00501">
    <property type="entry name" value="AMP-binding"/>
    <property type="match status" value="1"/>
</dbReference>
<evidence type="ECO:0000256" key="6">
    <source>
        <dbReference type="ARBA" id="ARBA00066629"/>
    </source>
</evidence>
<comment type="catalytic activity">
    <reaction evidence="9">
        <text>2-phenylacetate + ATP + CoA = phenylacetyl-CoA + AMP + diphosphate</text>
        <dbReference type="Rhea" id="RHEA:20956"/>
        <dbReference type="ChEBI" id="CHEBI:18401"/>
        <dbReference type="ChEBI" id="CHEBI:30616"/>
        <dbReference type="ChEBI" id="CHEBI:33019"/>
        <dbReference type="ChEBI" id="CHEBI:57287"/>
        <dbReference type="ChEBI" id="CHEBI:57390"/>
        <dbReference type="ChEBI" id="CHEBI:456215"/>
        <dbReference type="EC" id="6.2.1.30"/>
    </reaction>
</comment>
<reference evidence="12 13" key="1">
    <citation type="submission" date="2017-02" db="EMBL/GenBank/DDBJ databases">
        <authorList>
            <person name="Peterson S.W."/>
        </authorList>
    </citation>
    <scope>NUCLEOTIDE SEQUENCE [LARGE SCALE GENOMIC DNA]</scope>
    <source>
        <strain evidence="12 13">DSM 22323</strain>
    </source>
</reference>
<dbReference type="Gene3D" id="3.30.300.30">
    <property type="match status" value="1"/>
</dbReference>
<evidence type="ECO:0000256" key="2">
    <source>
        <dbReference type="ARBA" id="ARBA00022598"/>
    </source>
</evidence>
<proteinExistence type="inferred from homology"/>
<dbReference type="InterPro" id="IPR011880">
    <property type="entry name" value="PA_CoA_ligase"/>
</dbReference>
<dbReference type="InterPro" id="IPR051414">
    <property type="entry name" value="Adenylate-forming_Reductase"/>
</dbReference>
<evidence type="ECO:0000256" key="7">
    <source>
        <dbReference type="ARBA" id="ARBA00068695"/>
    </source>
</evidence>
<dbReference type="Pfam" id="PF14535">
    <property type="entry name" value="AMP-binding_C_2"/>
    <property type="match status" value="1"/>
</dbReference>
<evidence type="ECO:0000256" key="1">
    <source>
        <dbReference type="ARBA" id="ARBA00011245"/>
    </source>
</evidence>
<gene>
    <name evidence="12" type="ORF">SAMN05660477_01453</name>
</gene>
<dbReference type="RefSeq" id="WP_144038320.1">
    <property type="nucleotide sequence ID" value="NZ_FUYZ01000003.1"/>
</dbReference>
<dbReference type="Gene3D" id="3.40.50.12780">
    <property type="entry name" value="N-terminal domain of ligase-like"/>
    <property type="match status" value="1"/>
</dbReference>
<evidence type="ECO:0000313" key="13">
    <source>
        <dbReference type="Proteomes" id="UP000191112"/>
    </source>
</evidence>
<keyword evidence="3 9" id="KW-0547">Nucleotide-binding</keyword>
<dbReference type="GO" id="GO:0047475">
    <property type="term" value="F:phenylacetate-CoA ligase activity"/>
    <property type="evidence" value="ECO:0007669"/>
    <property type="project" value="UniProtKB-EC"/>
</dbReference>
<evidence type="ECO:0000259" key="10">
    <source>
        <dbReference type="Pfam" id="PF00501"/>
    </source>
</evidence>
<dbReference type="PIRSF" id="PIRSF006444">
    <property type="entry name" value="PaaK"/>
    <property type="match status" value="1"/>
</dbReference>
<comment type="subunit">
    <text evidence="1">Monomer.</text>
</comment>
<accession>A0A1T5EIT0</accession>
<dbReference type="InterPro" id="IPR042099">
    <property type="entry name" value="ANL_N_sf"/>
</dbReference>
<dbReference type="GO" id="GO:0000166">
    <property type="term" value="F:nucleotide binding"/>
    <property type="evidence" value="ECO:0007669"/>
    <property type="project" value="UniProtKB-KW"/>
</dbReference>
<organism evidence="12 13">
    <name type="scientific">Soonwooa buanensis</name>
    <dbReference type="NCBI Taxonomy" id="619805"/>
    <lineage>
        <taxon>Bacteria</taxon>
        <taxon>Pseudomonadati</taxon>
        <taxon>Bacteroidota</taxon>
        <taxon>Flavobacteriia</taxon>
        <taxon>Flavobacteriales</taxon>
        <taxon>Weeksellaceae</taxon>
        <taxon>Chryseobacterium group</taxon>
        <taxon>Soonwooa</taxon>
    </lineage>
</organism>